<dbReference type="STRING" id="56857.A0A200QRM7"/>
<gene>
    <name evidence="7" type="ORF">BVC80_8285g5</name>
</gene>
<keyword evidence="3 6" id="KW-0812">Transmembrane</keyword>
<organism evidence="7 8">
    <name type="scientific">Macleaya cordata</name>
    <name type="common">Five-seeded plume-poppy</name>
    <name type="synonym">Bocconia cordata</name>
    <dbReference type="NCBI Taxonomy" id="56857"/>
    <lineage>
        <taxon>Eukaryota</taxon>
        <taxon>Viridiplantae</taxon>
        <taxon>Streptophyta</taxon>
        <taxon>Embryophyta</taxon>
        <taxon>Tracheophyta</taxon>
        <taxon>Spermatophyta</taxon>
        <taxon>Magnoliopsida</taxon>
        <taxon>Ranunculales</taxon>
        <taxon>Papaveraceae</taxon>
        <taxon>Papaveroideae</taxon>
        <taxon>Macleaya</taxon>
    </lineage>
</organism>
<comment type="caution">
    <text evidence="7">The sequence shown here is derived from an EMBL/GenBank/DDBJ whole genome shotgun (WGS) entry which is preliminary data.</text>
</comment>
<feature type="transmembrane region" description="Helical" evidence="6">
    <location>
        <begin position="15"/>
        <end position="36"/>
    </location>
</feature>
<dbReference type="Proteomes" id="UP000195402">
    <property type="component" value="Unassembled WGS sequence"/>
</dbReference>
<dbReference type="GO" id="GO:0005886">
    <property type="term" value="C:plasma membrane"/>
    <property type="evidence" value="ECO:0007669"/>
    <property type="project" value="TreeGrafter"/>
</dbReference>
<evidence type="ECO:0000313" key="7">
    <source>
        <dbReference type="EMBL" id="OVA13101.1"/>
    </source>
</evidence>
<keyword evidence="5 6" id="KW-0472">Membrane</keyword>
<dbReference type="OMA" id="IMIGYYA"/>
<protein>
    <submittedName>
        <fullName evidence="7">Uncharacterized protein family</fullName>
    </submittedName>
</protein>
<dbReference type="AlphaFoldDB" id="A0A200QRM7"/>
<reference evidence="7 8" key="1">
    <citation type="journal article" date="2017" name="Mol. Plant">
        <title>The Genome of Medicinal Plant Macleaya cordata Provides New Insights into Benzylisoquinoline Alkaloids Metabolism.</title>
        <authorList>
            <person name="Liu X."/>
            <person name="Liu Y."/>
            <person name="Huang P."/>
            <person name="Ma Y."/>
            <person name="Qing Z."/>
            <person name="Tang Q."/>
            <person name="Cao H."/>
            <person name="Cheng P."/>
            <person name="Zheng Y."/>
            <person name="Yuan Z."/>
            <person name="Zhou Y."/>
            <person name="Liu J."/>
            <person name="Tang Z."/>
            <person name="Zhuo Y."/>
            <person name="Zhang Y."/>
            <person name="Yu L."/>
            <person name="Huang J."/>
            <person name="Yang P."/>
            <person name="Peng Q."/>
            <person name="Zhang J."/>
            <person name="Jiang W."/>
            <person name="Zhang Z."/>
            <person name="Lin K."/>
            <person name="Ro D.K."/>
            <person name="Chen X."/>
            <person name="Xiong X."/>
            <person name="Shang Y."/>
            <person name="Huang S."/>
            <person name="Zeng J."/>
        </authorList>
    </citation>
    <scope>NUCLEOTIDE SEQUENCE [LARGE SCALE GENOMIC DNA]</scope>
    <source>
        <strain evidence="8">cv. BLH2017</strain>
        <tissue evidence="7">Root</tissue>
    </source>
</reference>
<accession>A0A200QRM7</accession>
<name>A0A200QRM7_MACCD</name>
<evidence type="ECO:0000256" key="1">
    <source>
        <dbReference type="ARBA" id="ARBA00004141"/>
    </source>
</evidence>
<comment type="subcellular location">
    <subcellularLocation>
        <location evidence="1">Membrane</location>
        <topology evidence="1">Multi-pass membrane protein</topology>
    </subcellularLocation>
</comment>
<dbReference type="InParanoid" id="A0A200QRM7"/>
<keyword evidence="8" id="KW-1185">Reference proteome</keyword>
<evidence type="ECO:0000256" key="5">
    <source>
        <dbReference type="ARBA" id="ARBA00023136"/>
    </source>
</evidence>
<feature type="transmembrane region" description="Helical" evidence="6">
    <location>
        <begin position="131"/>
        <end position="151"/>
    </location>
</feature>
<dbReference type="PANTHER" id="PTHR15876:SF8">
    <property type="entry name" value="TRANSMEMBRANE PROTEIN ADIPOCYTE-ASSOCIATED 1"/>
    <property type="match status" value="1"/>
</dbReference>
<dbReference type="Pfam" id="PF10160">
    <property type="entry name" value="Tmemb_40"/>
    <property type="match status" value="1"/>
</dbReference>
<proteinExistence type="inferred from homology"/>
<feature type="transmembrane region" description="Helical" evidence="6">
    <location>
        <begin position="172"/>
        <end position="197"/>
    </location>
</feature>
<keyword evidence="4 6" id="KW-1133">Transmembrane helix</keyword>
<evidence type="ECO:0000256" key="3">
    <source>
        <dbReference type="ARBA" id="ARBA00022692"/>
    </source>
</evidence>
<dbReference type="InterPro" id="IPR018781">
    <property type="entry name" value="TPRA1/CAND2/CAND8"/>
</dbReference>
<evidence type="ECO:0000256" key="2">
    <source>
        <dbReference type="ARBA" id="ARBA00010125"/>
    </source>
</evidence>
<dbReference type="PANTHER" id="PTHR15876">
    <property type="entry name" value="TRANSMEMBRANE PROTEIN ADIPOCYTE-ASSOCIATED 1"/>
    <property type="match status" value="1"/>
</dbReference>
<comment type="similarity">
    <text evidence="2">Belongs to the UPF0359 family.</text>
</comment>
<evidence type="ECO:0000313" key="8">
    <source>
        <dbReference type="Proteomes" id="UP000195402"/>
    </source>
</evidence>
<sequence length="249" mass="28009">MQVAWECTPAKELSWNLLSLFTASGMLFMEISLVAFSLQGNDASGLEALTRTFVVSGIIVGVDILLKVIYGPTWYAGKICRMQITTAVVVVVCMDKQGHANFPCIPSRAYVFGFGVPLFIGHNETTNRLKWGLWIFHKLLLTAAYSFILFIHHLKWREKLPAIPAFYKYISVMFCLNAIALFACGFVANGVGFGIWLNDPSTTPSISLFYDDLKKSVVIMQEEGFHLENVYYSEMKYAGFFDADWESSE</sequence>
<dbReference type="GO" id="GO:0004930">
    <property type="term" value="F:G protein-coupled receptor activity"/>
    <property type="evidence" value="ECO:0007669"/>
    <property type="project" value="TreeGrafter"/>
</dbReference>
<dbReference type="EMBL" id="MVGT01001214">
    <property type="protein sequence ID" value="OVA13101.1"/>
    <property type="molecule type" value="Genomic_DNA"/>
</dbReference>
<evidence type="ECO:0000256" key="6">
    <source>
        <dbReference type="SAM" id="Phobius"/>
    </source>
</evidence>
<dbReference type="OrthoDB" id="10027388at2759"/>
<feature type="transmembrane region" description="Helical" evidence="6">
    <location>
        <begin position="48"/>
        <end position="70"/>
    </location>
</feature>
<evidence type="ECO:0000256" key="4">
    <source>
        <dbReference type="ARBA" id="ARBA00022989"/>
    </source>
</evidence>